<reference evidence="2 3" key="1">
    <citation type="submission" date="2015-10" db="EMBL/GenBank/DDBJ databases">
        <authorList>
            <person name="Gilbert D.G."/>
        </authorList>
    </citation>
    <scope>NUCLEOTIDE SEQUENCE [LARGE SCALE GENOMIC DNA]</scope>
    <source>
        <strain evidence="2 3">ChDC F311</strain>
    </source>
</reference>
<dbReference type="OrthoDB" id="82143at2"/>
<comment type="caution">
    <text evidence="2">The sequence shown here is derived from an EMBL/GenBank/DDBJ whole genome shotgun (WGS) entry which is preliminary data.</text>
</comment>
<accession>A0A0X3Y2J8</accession>
<dbReference type="Proteomes" id="UP000054800">
    <property type="component" value="Unassembled WGS sequence"/>
</dbReference>
<keyword evidence="1" id="KW-1133">Transmembrane helix</keyword>
<evidence type="ECO:0000256" key="1">
    <source>
        <dbReference type="SAM" id="Phobius"/>
    </source>
</evidence>
<dbReference type="EMBL" id="LMVH01000001">
    <property type="protein sequence ID" value="KUL98776.1"/>
    <property type="molecule type" value="Genomic_DNA"/>
</dbReference>
<keyword evidence="1" id="KW-0472">Membrane</keyword>
<name>A0A0X3Y2J8_FUSNC</name>
<gene>
    <name evidence="2" type="ORF">RO03_04375</name>
</gene>
<feature type="transmembrane region" description="Helical" evidence="1">
    <location>
        <begin position="54"/>
        <end position="76"/>
    </location>
</feature>
<feature type="transmembrane region" description="Helical" evidence="1">
    <location>
        <begin position="15"/>
        <end position="34"/>
    </location>
</feature>
<keyword evidence="1" id="KW-0812">Transmembrane</keyword>
<evidence type="ECO:0000313" key="3">
    <source>
        <dbReference type="Proteomes" id="UP000054800"/>
    </source>
</evidence>
<proteinExistence type="predicted"/>
<dbReference type="RefSeq" id="WP_059222646.1">
    <property type="nucleotide sequence ID" value="NZ_LMVH01000001.1"/>
</dbReference>
<organism evidence="2 3">
    <name type="scientific">Fusobacterium nucleatum subsp. nucleatum</name>
    <dbReference type="NCBI Taxonomy" id="76856"/>
    <lineage>
        <taxon>Bacteria</taxon>
        <taxon>Fusobacteriati</taxon>
        <taxon>Fusobacteriota</taxon>
        <taxon>Fusobacteriia</taxon>
        <taxon>Fusobacteriales</taxon>
        <taxon>Fusobacteriaceae</taxon>
        <taxon>Fusobacterium</taxon>
    </lineage>
</organism>
<dbReference type="AlphaFoldDB" id="A0A0X3Y2J8"/>
<protein>
    <submittedName>
        <fullName evidence="2">Uncharacterized protein</fullName>
    </submittedName>
</protein>
<sequence>MENYGKPKKVVGMKFILKFIMLVFFLLFSFFLFSLTKFFIKDFNRGYSASGTTYVIFVIIAEIVLISFTFGLPYLLMKLYPKIYYYDDGFQVGKKNGKIFYEKLDYFFIPAYNRINSFMAIKYTDNEGNWKAIPAINYARNSFELFQQDFVNVNFPKAMKKLENNEVIEFLFNDPKKRLMAWSSKKYMKKKLEQALKIKVTRESITFDDETYEWDKYKIFISLGSITVQEKDGTPILVLGGNALVHRVNLLEAIINTFGKN</sequence>
<evidence type="ECO:0000313" key="2">
    <source>
        <dbReference type="EMBL" id="KUL98776.1"/>
    </source>
</evidence>